<sequence length="327" mass="38198">MYQSLMTVRETQIAIKEVKTFFEDQLAKRLGLFRVSAPLFVTKKSGLNDHLNGVERPIEFDMLHTGEELEIVHSLAKWKRFALHEYKYEAGEGLYTNMNAIRRDEELDATHSIYVDQWDWEKIVAREWRTVEYLQETVRTIYGIFKDLEDHLFEKYPFLGKYLPEEIVFITSQQLEDKYPHLTAKDREHAIAKEHGAVFIIGIGDVLQLGEKHDGRASDYDDWKLNGDILFWHPVLQSSFELSSMGIRVDSKSLDEQLTKTGEDFKREYDFHKGILEDVLPLTIGGGIGQSRMCMYFLRKAHIGEVQSSVWPDEMREACKKENIHLF</sequence>
<feature type="domain" description="Aminoacyl-transfer RNA synthetases class-II family profile" evidence="9">
    <location>
        <begin position="17"/>
        <end position="312"/>
    </location>
</feature>
<dbReference type="STRING" id="574376.BAMA_15035"/>
<dbReference type="GO" id="GO:0140096">
    <property type="term" value="F:catalytic activity, acting on a protein"/>
    <property type="evidence" value="ECO:0007669"/>
    <property type="project" value="UniProtKB-ARBA"/>
</dbReference>
<comment type="pathway">
    <text evidence="7">Amino-acid biosynthesis; L-asparagine biosynthesis; L-asparagine from L-aspartate (ammonia route): step 1/1.</text>
</comment>
<comment type="subcellular location">
    <subcellularLocation>
        <location evidence="7">Cytoplasm</location>
    </subcellularLocation>
</comment>
<dbReference type="PANTHER" id="PTHR30073:SF5">
    <property type="entry name" value="ASPARTATE--AMMONIA LIGASE"/>
    <property type="match status" value="1"/>
</dbReference>
<proteinExistence type="inferred from homology"/>
<dbReference type="eggNOG" id="COG2502">
    <property type="taxonomic scope" value="Bacteria"/>
</dbReference>
<reference evidence="10 11" key="1">
    <citation type="submission" date="2014-06" db="EMBL/GenBank/DDBJ databases">
        <title>Draft genome sequence of Bacillus manliponensis JCM 15802 (MCCC 1A00708).</title>
        <authorList>
            <person name="Lai Q."/>
            <person name="Liu Y."/>
            <person name="Shao Z."/>
        </authorList>
    </citation>
    <scope>NUCLEOTIDE SEQUENCE [LARGE SCALE GENOMIC DNA]</scope>
    <source>
        <strain evidence="10 11">JCM 15802</strain>
    </source>
</reference>
<keyword evidence="4 7" id="KW-0547">Nucleotide-binding</keyword>
<dbReference type="Proteomes" id="UP000027822">
    <property type="component" value="Unassembled WGS sequence"/>
</dbReference>
<dbReference type="GO" id="GO:0016740">
    <property type="term" value="F:transferase activity"/>
    <property type="evidence" value="ECO:0007669"/>
    <property type="project" value="UniProtKB-ARBA"/>
</dbReference>
<evidence type="ECO:0000256" key="8">
    <source>
        <dbReference type="NCBIfam" id="TIGR00669"/>
    </source>
</evidence>
<keyword evidence="1 7" id="KW-0963">Cytoplasm</keyword>
<evidence type="ECO:0000256" key="6">
    <source>
        <dbReference type="ARBA" id="ARBA00022888"/>
    </source>
</evidence>
<dbReference type="HAMAP" id="MF_00555">
    <property type="entry name" value="AsnA"/>
    <property type="match status" value="1"/>
</dbReference>
<dbReference type="GO" id="GO:0070981">
    <property type="term" value="P:L-asparagine biosynthetic process"/>
    <property type="evidence" value="ECO:0007669"/>
    <property type="project" value="UniProtKB-UniRule"/>
</dbReference>
<dbReference type="InterPro" id="IPR045864">
    <property type="entry name" value="aa-tRNA-synth_II/BPL/LPL"/>
</dbReference>
<dbReference type="PROSITE" id="PS50862">
    <property type="entry name" value="AA_TRNA_LIGASE_II"/>
    <property type="match status" value="1"/>
</dbReference>
<evidence type="ECO:0000256" key="4">
    <source>
        <dbReference type="ARBA" id="ARBA00022741"/>
    </source>
</evidence>
<dbReference type="PANTHER" id="PTHR30073">
    <property type="entry name" value="ASPARTATE--AMMONIA LIGASE"/>
    <property type="match status" value="1"/>
</dbReference>
<comment type="caution">
    <text evidence="10">The sequence shown here is derived from an EMBL/GenBank/DDBJ whole genome shotgun (WGS) entry which is preliminary data.</text>
</comment>
<comment type="catalytic activity">
    <reaction evidence="7">
        <text>L-aspartate + NH4(+) + ATP = L-asparagine + AMP + diphosphate + H(+)</text>
        <dbReference type="Rhea" id="RHEA:11372"/>
        <dbReference type="ChEBI" id="CHEBI:15378"/>
        <dbReference type="ChEBI" id="CHEBI:28938"/>
        <dbReference type="ChEBI" id="CHEBI:29991"/>
        <dbReference type="ChEBI" id="CHEBI:30616"/>
        <dbReference type="ChEBI" id="CHEBI:33019"/>
        <dbReference type="ChEBI" id="CHEBI:58048"/>
        <dbReference type="ChEBI" id="CHEBI:456215"/>
        <dbReference type="EC" id="6.3.1.1"/>
    </reaction>
</comment>
<dbReference type="EC" id="6.3.1.1" evidence="7 8"/>
<dbReference type="InterPro" id="IPR006195">
    <property type="entry name" value="aa-tRNA-synth_II"/>
</dbReference>
<keyword evidence="3 7" id="KW-0028">Amino-acid biosynthesis</keyword>
<dbReference type="NCBIfam" id="TIGR00669">
    <property type="entry name" value="asnA"/>
    <property type="match status" value="1"/>
</dbReference>
<evidence type="ECO:0000313" key="11">
    <source>
        <dbReference type="Proteomes" id="UP000027822"/>
    </source>
</evidence>
<evidence type="ECO:0000256" key="2">
    <source>
        <dbReference type="ARBA" id="ARBA00022598"/>
    </source>
</evidence>
<keyword evidence="6 7" id="KW-0061">Asparagine biosynthesis</keyword>
<gene>
    <name evidence="7" type="primary">asnA</name>
    <name evidence="10" type="ORF">BAMA_15035</name>
</gene>
<protein>
    <recommendedName>
        <fullName evidence="7 8">Aspartate--ammonia ligase</fullName>
        <ecNumber evidence="7 8">6.3.1.1</ecNumber>
    </recommendedName>
    <alternativeName>
        <fullName evidence="7">Asparagine synthetase A</fullName>
    </alternativeName>
</protein>
<dbReference type="UniPathway" id="UPA00134">
    <property type="reaction ID" value="UER00194"/>
</dbReference>
<dbReference type="InterPro" id="IPR004618">
    <property type="entry name" value="AsnA"/>
</dbReference>
<organism evidence="10 11">
    <name type="scientific">Bacillus manliponensis</name>
    <dbReference type="NCBI Taxonomy" id="574376"/>
    <lineage>
        <taxon>Bacteria</taxon>
        <taxon>Bacillati</taxon>
        <taxon>Bacillota</taxon>
        <taxon>Bacilli</taxon>
        <taxon>Bacillales</taxon>
        <taxon>Bacillaceae</taxon>
        <taxon>Bacillus</taxon>
        <taxon>Bacillus cereus group</taxon>
    </lineage>
</organism>
<evidence type="ECO:0000259" key="9">
    <source>
        <dbReference type="PROSITE" id="PS50862"/>
    </source>
</evidence>
<dbReference type="PIRSF" id="PIRSF001555">
    <property type="entry name" value="Asp_ammon_ligase"/>
    <property type="match status" value="1"/>
</dbReference>
<dbReference type="CDD" id="cd00645">
    <property type="entry name" value="AsnA"/>
    <property type="match status" value="1"/>
</dbReference>
<keyword evidence="11" id="KW-1185">Reference proteome</keyword>
<evidence type="ECO:0000256" key="7">
    <source>
        <dbReference type="HAMAP-Rule" id="MF_00555"/>
    </source>
</evidence>
<dbReference type="AlphaFoldDB" id="A0A073K2N3"/>
<dbReference type="SUPFAM" id="SSF55681">
    <property type="entry name" value="Class II aaRS and biotin synthetases"/>
    <property type="match status" value="1"/>
</dbReference>
<dbReference type="GO" id="GO:0005524">
    <property type="term" value="F:ATP binding"/>
    <property type="evidence" value="ECO:0007669"/>
    <property type="project" value="UniProtKB-UniRule"/>
</dbReference>
<dbReference type="OrthoDB" id="9766088at2"/>
<dbReference type="Pfam" id="PF03590">
    <property type="entry name" value="AsnA"/>
    <property type="match status" value="1"/>
</dbReference>
<name>A0A073K2N3_9BACI</name>
<keyword evidence="2 7" id="KW-0436">Ligase</keyword>
<dbReference type="GO" id="GO:0004071">
    <property type="term" value="F:aspartate-ammonia ligase activity"/>
    <property type="evidence" value="ECO:0007669"/>
    <property type="project" value="UniProtKB-UniRule"/>
</dbReference>
<evidence type="ECO:0000256" key="1">
    <source>
        <dbReference type="ARBA" id="ARBA00022490"/>
    </source>
</evidence>
<evidence type="ECO:0000313" key="10">
    <source>
        <dbReference type="EMBL" id="KEK20717.1"/>
    </source>
</evidence>
<accession>A0A073K2N3</accession>
<keyword evidence="5 7" id="KW-0067">ATP-binding</keyword>
<evidence type="ECO:0000256" key="3">
    <source>
        <dbReference type="ARBA" id="ARBA00022605"/>
    </source>
</evidence>
<evidence type="ECO:0000256" key="5">
    <source>
        <dbReference type="ARBA" id="ARBA00022840"/>
    </source>
</evidence>
<dbReference type="Gene3D" id="3.30.930.10">
    <property type="entry name" value="Bira Bifunctional Protein, Domain 2"/>
    <property type="match status" value="1"/>
</dbReference>
<dbReference type="RefSeq" id="WP_034637048.1">
    <property type="nucleotide sequence ID" value="NZ_CBCSJC010000020.1"/>
</dbReference>
<dbReference type="GO" id="GO:0005829">
    <property type="term" value="C:cytosol"/>
    <property type="evidence" value="ECO:0007669"/>
    <property type="project" value="TreeGrafter"/>
</dbReference>
<comment type="similarity">
    <text evidence="7">Belongs to the class-II aminoacyl-tRNA synthetase family. AsnA subfamily.</text>
</comment>
<dbReference type="EMBL" id="JOTN01000003">
    <property type="protein sequence ID" value="KEK20717.1"/>
    <property type="molecule type" value="Genomic_DNA"/>
</dbReference>